<sequence length="377" mass="42603">SNIKIYGYHLIGAIHHAHHGVATLVKLDKNAKHVAQSPDEDITQWIAIEIEGFTIVNIYNPPSTQFSSLPNTRRRGPSQLGIHSRFNSALFDKKQANTFFSARWQSGANPVLMFFSPTNNHMPSPQRSVLSRFPLQHRPVVTFHPALVTPTPSHSSAHWNIRKANWTEFTKETSSFPLKLPDPNSTDVNDLYSRFCNMIISTSNNHIPRGFRKTYIPGWDEECTNLASELESATTTERAQSIGSALIEYLDNKRKQDWNNTVSEIDMKHFSRRAWQTINRLTGQSHKPQIQNQVKAKDVSKVLVDSGKPTHTAKQFARKGKQEIHDICHSSFTYSELIAAISTLKAGKAPGPDHLHPEKLTHFSAPALEWLLAFFNN</sequence>
<keyword evidence="2" id="KW-1185">Reference proteome</keyword>
<dbReference type="HOGENOM" id="CLU_031817_0_1_1"/>
<proteinExistence type="predicted"/>
<name>W5MTV4_LEPOC</name>
<reference evidence="2" key="1">
    <citation type="submission" date="2011-12" db="EMBL/GenBank/DDBJ databases">
        <title>The Draft Genome of Lepisosteus oculatus.</title>
        <authorList>
            <consortium name="The Broad Institute Genome Assembly &amp; Analysis Group"/>
            <consortium name="Computational R&amp;D Group"/>
            <consortium name="and Sequencing Platform"/>
            <person name="Di Palma F."/>
            <person name="Alfoldi J."/>
            <person name="Johnson J."/>
            <person name="Berlin A."/>
            <person name="Gnerre S."/>
            <person name="Jaffe D."/>
            <person name="MacCallum I."/>
            <person name="Young S."/>
            <person name="Walker B.J."/>
            <person name="Lander E.S."/>
            <person name="Lindblad-Toh K."/>
        </authorList>
    </citation>
    <scope>NUCLEOTIDE SEQUENCE [LARGE SCALE GENOMIC DNA]</scope>
</reference>
<evidence type="ECO:0008006" key="3">
    <source>
        <dbReference type="Google" id="ProtNLM"/>
    </source>
</evidence>
<evidence type="ECO:0000313" key="1">
    <source>
        <dbReference type="Ensembl" id="ENSLOCP00000011813.1"/>
    </source>
</evidence>
<reference evidence="1" key="2">
    <citation type="submission" date="2025-08" db="UniProtKB">
        <authorList>
            <consortium name="Ensembl"/>
        </authorList>
    </citation>
    <scope>IDENTIFICATION</scope>
</reference>
<dbReference type="PANTHER" id="PTHR36688:SF1">
    <property type="entry name" value="ENDONUCLEASE_EXONUCLEASE_PHOSPHATASE DOMAIN-CONTAINING PROTEIN"/>
    <property type="match status" value="1"/>
</dbReference>
<organism evidence="1 2">
    <name type="scientific">Lepisosteus oculatus</name>
    <name type="common">Spotted gar</name>
    <dbReference type="NCBI Taxonomy" id="7918"/>
    <lineage>
        <taxon>Eukaryota</taxon>
        <taxon>Metazoa</taxon>
        <taxon>Chordata</taxon>
        <taxon>Craniata</taxon>
        <taxon>Vertebrata</taxon>
        <taxon>Euteleostomi</taxon>
        <taxon>Actinopterygii</taxon>
        <taxon>Neopterygii</taxon>
        <taxon>Holostei</taxon>
        <taxon>Semionotiformes</taxon>
        <taxon>Lepisosteidae</taxon>
        <taxon>Lepisosteus</taxon>
    </lineage>
</organism>
<dbReference type="OMA" id="ITQWIAI"/>
<evidence type="ECO:0000313" key="2">
    <source>
        <dbReference type="Proteomes" id="UP000018468"/>
    </source>
</evidence>
<reference evidence="1" key="3">
    <citation type="submission" date="2025-09" db="UniProtKB">
        <authorList>
            <consortium name="Ensembl"/>
        </authorList>
    </citation>
    <scope>IDENTIFICATION</scope>
</reference>
<dbReference type="EMBL" id="AHAT01000657">
    <property type="status" value="NOT_ANNOTATED_CDS"/>
    <property type="molecule type" value="Genomic_DNA"/>
</dbReference>
<accession>W5MTV4</accession>
<dbReference type="GeneTree" id="ENSGT00960000186894"/>
<dbReference type="PANTHER" id="PTHR36688">
    <property type="entry name" value="ENDO/EXONUCLEASE/PHOSPHATASE DOMAIN-CONTAINING PROTEIN"/>
    <property type="match status" value="1"/>
</dbReference>
<dbReference type="InterPro" id="IPR052560">
    <property type="entry name" value="RdDP_mobile_element"/>
</dbReference>
<protein>
    <recommendedName>
        <fullName evidence="3">Reverse transcriptase domain-containing protein</fullName>
    </recommendedName>
</protein>
<dbReference type="Proteomes" id="UP000018468">
    <property type="component" value="Linkage group LG4"/>
</dbReference>
<dbReference type="InParanoid" id="W5MTV4"/>
<dbReference type="Ensembl" id="ENSLOCT00000011831.1">
    <property type="protein sequence ID" value="ENSLOCP00000011813.1"/>
    <property type="gene ID" value="ENSLOCG00000009670.1"/>
</dbReference>
<dbReference type="AlphaFoldDB" id="W5MTV4"/>
<dbReference type="eggNOG" id="ENOG502RYH5">
    <property type="taxonomic scope" value="Eukaryota"/>
</dbReference>